<dbReference type="OrthoDB" id="9785600at2"/>
<evidence type="ECO:0000256" key="1">
    <source>
        <dbReference type="ARBA" id="ARBA00004429"/>
    </source>
</evidence>
<keyword evidence="6 7" id="KW-0472">Membrane</keyword>
<reference evidence="9 10" key="1">
    <citation type="submission" date="2018-08" db="EMBL/GenBank/DDBJ databases">
        <title>Genomic Encyclopedia of Type Strains, Phase IV (KMG-IV): sequencing the most valuable type-strain genomes for metagenomic binning, comparative biology and taxonomic classification.</title>
        <authorList>
            <person name="Goeker M."/>
        </authorList>
    </citation>
    <scope>NUCLEOTIDE SEQUENCE [LARGE SCALE GENOMIC DNA]</scope>
    <source>
        <strain evidence="9 10">DSM 17274</strain>
    </source>
</reference>
<comment type="caution">
    <text evidence="9">The sequence shown here is derived from an EMBL/GenBank/DDBJ whole genome shotgun (WGS) entry which is preliminary data.</text>
</comment>
<feature type="transmembrane region" description="Helical" evidence="7">
    <location>
        <begin position="397"/>
        <end position="422"/>
    </location>
</feature>
<feature type="transmembrane region" description="Helical" evidence="7">
    <location>
        <begin position="7"/>
        <end position="34"/>
    </location>
</feature>
<keyword evidence="3" id="KW-0997">Cell inner membrane</keyword>
<evidence type="ECO:0000256" key="7">
    <source>
        <dbReference type="SAM" id="Phobius"/>
    </source>
</evidence>
<feature type="transmembrane region" description="Helical" evidence="7">
    <location>
        <begin position="238"/>
        <end position="256"/>
    </location>
</feature>
<dbReference type="NCBIfam" id="TIGR00786">
    <property type="entry name" value="dctM"/>
    <property type="match status" value="1"/>
</dbReference>
<organism evidence="9 10">
    <name type="scientific">Jeotgalicoccus halotolerans</name>
    <dbReference type="NCBI Taxonomy" id="157227"/>
    <lineage>
        <taxon>Bacteria</taxon>
        <taxon>Bacillati</taxon>
        <taxon>Bacillota</taxon>
        <taxon>Bacilli</taxon>
        <taxon>Bacillales</taxon>
        <taxon>Staphylococcaceae</taxon>
        <taxon>Jeotgalicoccus</taxon>
    </lineage>
</organism>
<dbReference type="EMBL" id="QUMW01000011">
    <property type="protein sequence ID" value="REG24257.1"/>
    <property type="molecule type" value="Genomic_DNA"/>
</dbReference>
<evidence type="ECO:0000313" key="10">
    <source>
        <dbReference type="Proteomes" id="UP000257076"/>
    </source>
</evidence>
<feature type="transmembrane region" description="Helical" evidence="7">
    <location>
        <begin position="268"/>
        <end position="293"/>
    </location>
</feature>
<evidence type="ECO:0000256" key="6">
    <source>
        <dbReference type="ARBA" id="ARBA00023136"/>
    </source>
</evidence>
<dbReference type="GO" id="GO:0022857">
    <property type="term" value="F:transmembrane transporter activity"/>
    <property type="evidence" value="ECO:0007669"/>
    <property type="project" value="TreeGrafter"/>
</dbReference>
<dbReference type="PANTHER" id="PTHR33362">
    <property type="entry name" value="SIALIC ACID TRAP TRANSPORTER PERMEASE PROTEIN SIAT-RELATED"/>
    <property type="match status" value="1"/>
</dbReference>
<evidence type="ECO:0000256" key="2">
    <source>
        <dbReference type="ARBA" id="ARBA00022475"/>
    </source>
</evidence>
<keyword evidence="10" id="KW-1185">Reference proteome</keyword>
<comment type="subcellular location">
    <subcellularLocation>
        <location evidence="1">Cell inner membrane</location>
        <topology evidence="1">Multi-pass membrane protein</topology>
    </subcellularLocation>
</comment>
<feature type="transmembrane region" description="Helical" evidence="7">
    <location>
        <begin position="134"/>
        <end position="158"/>
    </location>
</feature>
<feature type="transmembrane region" description="Helical" evidence="7">
    <location>
        <begin position="77"/>
        <end position="95"/>
    </location>
</feature>
<evidence type="ECO:0000313" key="9">
    <source>
        <dbReference type="EMBL" id="REG24257.1"/>
    </source>
</evidence>
<keyword evidence="2" id="KW-1003">Cell membrane</keyword>
<sequence>MLAISMLILFFLLLFLGMPIAFVIGIVSLVMLLIGGVPLEIIIQRGFAGVNNFSYLAIPLFILAGNIMGKGGLTKRLMALANAFAGKLSGGTAITTVITSALFGAVSGSTVATTYAVGSVLVPRLKEEEYSKSFIASIIGPAGVLGLIIPPSITMVILGITANISIGDLFFAGIIPGVLLALALCIYVWFMSRKKGFGDIRTEKISWQEFWKVTKEAFFPLLTPIFILGSIFSGYATATEAAVIAVVYGFILSLFYKELNWSKVKEIMAGSAITSATILIIISMANVFTYVLTVNHIPDAVSGFFLNFADSPMVFLILVSLILLILGMLTEVTSLIVLLTPIFMPIAMEFGIDPVHFGMVMIMNFALANITPPVGLSLIAGASVTDKKMGIEETLPYILHILFIVAIMVVLIIFVPSISTFLPNLLK</sequence>
<protein>
    <submittedName>
        <fullName evidence="9">C4-dicarboxylate transporter DctM subunit</fullName>
    </submittedName>
</protein>
<evidence type="ECO:0000256" key="3">
    <source>
        <dbReference type="ARBA" id="ARBA00022519"/>
    </source>
</evidence>
<dbReference type="Proteomes" id="UP000257076">
    <property type="component" value="Unassembled WGS sequence"/>
</dbReference>
<dbReference type="Pfam" id="PF06808">
    <property type="entry name" value="DctM"/>
    <property type="match status" value="1"/>
</dbReference>
<evidence type="ECO:0000259" key="8">
    <source>
        <dbReference type="Pfam" id="PF06808"/>
    </source>
</evidence>
<feature type="transmembrane region" description="Helical" evidence="7">
    <location>
        <begin position="46"/>
        <end position="65"/>
    </location>
</feature>
<evidence type="ECO:0000256" key="4">
    <source>
        <dbReference type="ARBA" id="ARBA00022692"/>
    </source>
</evidence>
<dbReference type="PIRSF" id="PIRSF006066">
    <property type="entry name" value="HI0050"/>
    <property type="match status" value="1"/>
</dbReference>
<keyword evidence="5 7" id="KW-1133">Transmembrane helix</keyword>
<evidence type="ECO:0000256" key="5">
    <source>
        <dbReference type="ARBA" id="ARBA00022989"/>
    </source>
</evidence>
<dbReference type="RefSeq" id="WP_115885160.1">
    <property type="nucleotide sequence ID" value="NZ_CBCSHX010000003.1"/>
</dbReference>
<proteinExistence type="predicted"/>
<dbReference type="InterPro" id="IPR010656">
    <property type="entry name" value="DctM"/>
</dbReference>
<dbReference type="InterPro" id="IPR004681">
    <property type="entry name" value="TRAP_DctM"/>
</dbReference>
<gene>
    <name evidence="9" type="ORF">DFR63_1349</name>
</gene>
<feature type="transmembrane region" description="Helical" evidence="7">
    <location>
        <begin position="360"/>
        <end position="385"/>
    </location>
</feature>
<name>A0A3E0AX22_9STAP</name>
<accession>A0A3E0AX22</accession>
<feature type="transmembrane region" description="Helical" evidence="7">
    <location>
        <begin position="313"/>
        <end position="339"/>
    </location>
</feature>
<feature type="transmembrane region" description="Helical" evidence="7">
    <location>
        <begin position="170"/>
        <end position="192"/>
    </location>
</feature>
<keyword evidence="4 7" id="KW-0812">Transmembrane</keyword>
<dbReference type="GO" id="GO:0005886">
    <property type="term" value="C:plasma membrane"/>
    <property type="evidence" value="ECO:0007669"/>
    <property type="project" value="UniProtKB-SubCell"/>
</dbReference>
<feature type="domain" description="TRAP C4-dicarboxylate transport system permease DctM subunit" evidence="8">
    <location>
        <begin position="7"/>
        <end position="418"/>
    </location>
</feature>
<dbReference type="AlphaFoldDB" id="A0A3E0AX22"/>